<dbReference type="PANTHER" id="PTHR41251:SF1">
    <property type="entry name" value="NON-HOMOLOGOUS END JOINING PROTEIN KU"/>
    <property type="match status" value="1"/>
</dbReference>
<dbReference type="Pfam" id="PF02735">
    <property type="entry name" value="Ku"/>
    <property type="match status" value="1"/>
</dbReference>
<dbReference type="SUPFAM" id="SSF100939">
    <property type="entry name" value="SPOC domain-like"/>
    <property type="match status" value="1"/>
</dbReference>
<dbReference type="Gene3D" id="2.40.290.10">
    <property type="match status" value="1"/>
</dbReference>
<organism evidence="4 5">
    <name type="scientific">Paracoccus litorisediminis</name>
    <dbReference type="NCBI Taxonomy" id="2006130"/>
    <lineage>
        <taxon>Bacteria</taxon>
        <taxon>Pseudomonadati</taxon>
        <taxon>Pseudomonadota</taxon>
        <taxon>Alphaproteobacteria</taxon>
        <taxon>Rhodobacterales</taxon>
        <taxon>Paracoccaceae</taxon>
        <taxon>Paracoccus</taxon>
    </lineage>
</organism>
<dbReference type="Proteomes" id="UP000449846">
    <property type="component" value="Unassembled WGS sequence"/>
</dbReference>
<evidence type="ECO:0000313" key="5">
    <source>
        <dbReference type="Proteomes" id="UP000449846"/>
    </source>
</evidence>
<accession>A0A844HU43</accession>
<name>A0A844HU43_9RHOB</name>
<comment type="caution">
    <text evidence="4">The sequence shown here is derived from an EMBL/GenBank/DDBJ whole genome shotgun (WGS) entry which is preliminary data.</text>
</comment>
<dbReference type="InterPro" id="IPR006164">
    <property type="entry name" value="DNA_bd_Ku70/Ku80"/>
</dbReference>
<dbReference type="AlphaFoldDB" id="A0A844HU43"/>
<dbReference type="PANTHER" id="PTHR41251">
    <property type="entry name" value="NON-HOMOLOGOUS END JOINING PROTEIN KU"/>
    <property type="match status" value="1"/>
</dbReference>
<feature type="region of interest" description="Disordered" evidence="2">
    <location>
        <begin position="154"/>
        <end position="195"/>
    </location>
</feature>
<reference evidence="4 5" key="1">
    <citation type="submission" date="2019-11" db="EMBL/GenBank/DDBJ databases">
        <authorList>
            <person name="Dong K."/>
        </authorList>
    </citation>
    <scope>NUCLEOTIDE SEQUENCE [LARGE SCALE GENOMIC DNA]</scope>
    <source>
        <strain evidence="4 5">NBRC 112902</strain>
    </source>
</reference>
<evidence type="ECO:0000256" key="2">
    <source>
        <dbReference type="SAM" id="MobiDB-lite"/>
    </source>
</evidence>
<sequence length="215" mass="23902">MAPRLYEELDSIALHSARTIDIDMFVPAGSIGWIWYDKPHYLIPDDRIGVEAFSVIREAMAKSDMVGISRLVLYRRERAVLLVPCGKGIVLWTLRYGDEVRPEGDYFGGLDTSYGDPAALRLVTRLIKDRTRPWSPEMAHDPVQDRLLDIIAAKKKGRSKPKTTKAPAEKPGKGNCGATQRISSPRPLRRQWSVSFGPCSGREAVTGLIAANKGK</sequence>
<dbReference type="RefSeq" id="WP_155042541.1">
    <property type="nucleotide sequence ID" value="NZ_WMIG01000046.1"/>
</dbReference>
<dbReference type="InterPro" id="IPR009187">
    <property type="entry name" value="Prok_Ku"/>
</dbReference>
<keyword evidence="1" id="KW-0238">DNA-binding</keyword>
<keyword evidence="5" id="KW-1185">Reference proteome</keyword>
<dbReference type="OrthoDB" id="9780854at2"/>
<evidence type="ECO:0000313" key="4">
    <source>
        <dbReference type="EMBL" id="MTH62598.1"/>
    </source>
</evidence>
<dbReference type="GO" id="GO:0006303">
    <property type="term" value="P:double-strand break repair via nonhomologous end joining"/>
    <property type="evidence" value="ECO:0007669"/>
    <property type="project" value="InterPro"/>
</dbReference>
<dbReference type="GO" id="GO:0003690">
    <property type="term" value="F:double-stranded DNA binding"/>
    <property type="evidence" value="ECO:0007669"/>
    <property type="project" value="TreeGrafter"/>
</dbReference>
<dbReference type="EMBL" id="WMIG01000046">
    <property type="protein sequence ID" value="MTH62598.1"/>
    <property type="molecule type" value="Genomic_DNA"/>
</dbReference>
<proteinExistence type="predicted"/>
<gene>
    <name evidence="4" type="ORF">GL300_25835</name>
</gene>
<feature type="compositionally biased region" description="Basic residues" evidence="2">
    <location>
        <begin position="154"/>
        <end position="163"/>
    </location>
</feature>
<dbReference type="InterPro" id="IPR016194">
    <property type="entry name" value="SPOC-like_C_dom_sf"/>
</dbReference>
<evidence type="ECO:0000259" key="3">
    <source>
        <dbReference type="Pfam" id="PF02735"/>
    </source>
</evidence>
<protein>
    <recommendedName>
        <fullName evidence="3">Ku domain-containing protein</fullName>
    </recommendedName>
</protein>
<feature type="domain" description="Ku" evidence="3">
    <location>
        <begin position="7"/>
        <end position="102"/>
    </location>
</feature>
<evidence type="ECO:0000256" key="1">
    <source>
        <dbReference type="ARBA" id="ARBA00023125"/>
    </source>
</evidence>